<organism evidence="2 3">
    <name type="scientific">Propioniciclava tarda</name>
    <dbReference type="NCBI Taxonomy" id="433330"/>
    <lineage>
        <taxon>Bacteria</taxon>
        <taxon>Bacillati</taxon>
        <taxon>Actinomycetota</taxon>
        <taxon>Actinomycetes</taxon>
        <taxon>Propionibacteriales</taxon>
        <taxon>Propionibacteriaceae</taxon>
        <taxon>Propioniciclava</taxon>
    </lineage>
</organism>
<evidence type="ECO:0000313" key="2">
    <source>
        <dbReference type="EMBL" id="TBT92131.1"/>
    </source>
</evidence>
<reference evidence="2 3" key="1">
    <citation type="submission" date="2019-01" db="EMBL/GenBank/DDBJ databases">
        <title>Lactibacter flavus gen. nov., sp. nov., a novel bacterium of the family Propionibacteriaceae isolated from raw milk and dairy products.</title>
        <authorList>
            <person name="Huptas C."/>
            <person name="Wenning M."/>
            <person name="Breitenwieser F."/>
            <person name="Doll E."/>
            <person name="Von Neubeck M."/>
            <person name="Busse H.-J."/>
            <person name="Scherer S."/>
        </authorList>
    </citation>
    <scope>NUCLEOTIDE SEQUENCE [LARGE SCALE GENOMIC DNA]</scope>
    <source>
        <strain evidence="2 3">DSM 22130</strain>
    </source>
</reference>
<evidence type="ECO:0000256" key="1">
    <source>
        <dbReference type="SAM" id="Phobius"/>
    </source>
</evidence>
<dbReference type="Proteomes" id="UP000291933">
    <property type="component" value="Unassembled WGS sequence"/>
</dbReference>
<keyword evidence="3" id="KW-1185">Reference proteome</keyword>
<keyword evidence="1" id="KW-0812">Transmembrane</keyword>
<dbReference type="EMBL" id="SDMR01000023">
    <property type="protein sequence ID" value="TBT92131.1"/>
    <property type="molecule type" value="Genomic_DNA"/>
</dbReference>
<evidence type="ECO:0000313" key="3">
    <source>
        <dbReference type="Proteomes" id="UP000291933"/>
    </source>
</evidence>
<feature type="transmembrane region" description="Helical" evidence="1">
    <location>
        <begin position="27"/>
        <end position="48"/>
    </location>
</feature>
<accession>A0A4V2JSW2</accession>
<protein>
    <recommendedName>
        <fullName evidence="4">DUF4244 domain-containing protein</fullName>
    </recommendedName>
</protein>
<name>A0A4V2JSW2_PROTD</name>
<dbReference type="AlphaFoldDB" id="A0A4V2JSW2"/>
<keyword evidence="1" id="KW-1133">Transmembrane helix</keyword>
<proteinExistence type="predicted"/>
<sequence>MSKQVEPSVVTLDRPQRLSLRERGMVTIEYAIGAVLVIVLVGVIIAAIQQGWFGDLVHSLVALLMQAIPRALGA</sequence>
<keyword evidence="1" id="KW-0472">Membrane</keyword>
<evidence type="ECO:0008006" key="4">
    <source>
        <dbReference type="Google" id="ProtNLM"/>
    </source>
</evidence>
<dbReference type="RefSeq" id="WP_131173088.1">
    <property type="nucleotide sequence ID" value="NZ_FXTL01000024.1"/>
</dbReference>
<gene>
    <name evidence="2" type="ORF">ET996_13505</name>
</gene>
<comment type="caution">
    <text evidence="2">The sequence shown here is derived from an EMBL/GenBank/DDBJ whole genome shotgun (WGS) entry which is preliminary data.</text>
</comment>